<evidence type="ECO:0000256" key="1">
    <source>
        <dbReference type="ARBA" id="ARBA00004651"/>
    </source>
</evidence>
<keyword evidence="8 9" id="KW-0472">Membrane</keyword>
<feature type="domain" description="Protein translocase subunit SecDF P1" evidence="12">
    <location>
        <begin position="190"/>
        <end position="246"/>
    </location>
</feature>
<feature type="transmembrane region" description="Helical" evidence="9">
    <location>
        <begin position="543"/>
        <end position="563"/>
    </location>
</feature>
<dbReference type="SUPFAM" id="SSF82866">
    <property type="entry name" value="Multidrug efflux transporter AcrB transmembrane domain"/>
    <property type="match status" value="2"/>
</dbReference>
<dbReference type="NCBIfam" id="TIGR01129">
    <property type="entry name" value="secD"/>
    <property type="match status" value="1"/>
</dbReference>
<dbReference type="InterPro" id="IPR022646">
    <property type="entry name" value="SecD/SecF_CS"/>
</dbReference>
<dbReference type="Pfam" id="PF22599">
    <property type="entry name" value="SecDF_P1_head"/>
    <property type="match status" value="1"/>
</dbReference>
<dbReference type="HAMAP" id="MF_01463_B">
    <property type="entry name" value="SecD_B"/>
    <property type="match status" value="1"/>
</dbReference>
<dbReference type="AlphaFoldDB" id="A0A1I2AL79"/>
<dbReference type="InterPro" id="IPR022813">
    <property type="entry name" value="SecD/SecF_arch_bac"/>
</dbReference>
<feature type="transmembrane region" description="Helical" evidence="9">
    <location>
        <begin position="639"/>
        <end position="663"/>
    </location>
</feature>
<evidence type="ECO:0000256" key="2">
    <source>
        <dbReference type="ARBA" id="ARBA00022448"/>
    </source>
</evidence>
<dbReference type="NCBIfam" id="NF009585">
    <property type="entry name" value="PRK13024.1-5"/>
    <property type="match status" value="1"/>
</dbReference>
<organism evidence="14 15">
    <name type="scientific">Thermophagus xiamenensis</name>
    <dbReference type="NCBI Taxonomy" id="385682"/>
    <lineage>
        <taxon>Bacteria</taxon>
        <taxon>Pseudomonadati</taxon>
        <taxon>Bacteroidota</taxon>
        <taxon>Bacteroidia</taxon>
        <taxon>Marinilabiliales</taxon>
        <taxon>Marinilabiliaceae</taxon>
        <taxon>Thermophagus</taxon>
    </lineage>
</organism>
<dbReference type="InterPro" id="IPR048634">
    <property type="entry name" value="SecD_SecF_C"/>
</dbReference>
<dbReference type="InterPro" id="IPR022645">
    <property type="entry name" value="SecD/SecF_bac"/>
</dbReference>
<dbReference type="InterPro" id="IPR005665">
    <property type="entry name" value="SecF_bac"/>
</dbReference>
<evidence type="ECO:0000256" key="6">
    <source>
        <dbReference type="ARBA" id="ARBA00022989"/>
    </source>
</evidence>
<protein>
    <recommendedName>
        <fullName evidence="9 10">Multifunctional fusion protein</fullName>
    </recommendedName>
    <domain>
        <recommendedName>
            <fullName evidence="9">Protein translocase subunit SecD</fullName>
        </recommendedName>
    </domain>
    <domain>
        <recommendedName>
            <fullName evidence="10">Protein-export membrane protein SecF</fullName>
        </recommendedName>
    </domain>
</protein>
<dbReference type="PRINTS" id="PR01755">
    <property type="entry name" value="SECFTRNLCASE"/>
</dbReference>
<comment type="subcellular location">
    <subcellularLocation>
        <location evidence="1 9">Cell membrane</location>
        <topology evidence="1 9">Multi-pass membrane protein</topology>
    </subcellularLocation>
</comment>
<evidence type="ECO:0000256" key="9">
    <source>
        <dbReference type="HAMAP-Rule" id="MF_01463"/>
    </source>
</evidence>
<proteinExistence type="inferred from homology"/>
<dbReference type="HAMAP" id="MF_01464_B">
    <property type="entry name" value="SecF_B"/>
    <property type="match status" value="1"/>
</dbReference>
<dbReference type="InParanoid" id="A0A1I2AL79"/>
<evidence type="ECO:0000256" key="10">
    <source>
        <dbReference type="HAMAP-Rule" id="MF_01464"/>
    </source>
</evidence>
<dbReference type="InterPro" id="IPR054384">
    <property type="entry name" value="SecDF_P1_head"/>
</dbReference>
<keyword evidence="4 9" id="KW-0812">Transmembrane</keyword>
<dbReference type="GO" id="GO:0043952">
    <property type="term" value="P:protein transport by the Sec complex"/>
    <property type="evidence" value="ECO:0007669"/>
    <property type="project" value="UniProtKB-UniRule"/>
</dbReference>
<dbReference type="Proteomes" id="UP000181976">
    <property type="component" value="Unassembled WGS sequence"/>
</dbReference>
<dbReference type="NCBIfam" id="TIGR00966">
    <property type="entry name" value="transloc_SecF"/>
    <property type="match status" value="1"/>
</dbReference>
<evidence type="ECO:0000259" key="12">
    <source>
        <dbReference type="Pfam" id="PF21760"/>
    </source>
</evidence>
<evidence type="ECO:0000259" key="11">
    <source>
        <dbReference type="Pfam" id="PF02355"/>
    </source>
</evidence>
<dbReference type="Pfam" id="PF21760">
    <property type="entry name" value="SecD_1st"/>
    <property type="match status" value="1"/>
</dbReference>
<dbReference type="PANTHER" id="PTHR30081">
    <property type="entry name" value="PROTEIN-EXPORT MEMBRANE PROTEIN SEC"/>
    <property type="match status" value="1"/>
</dbReference>
<keyword evidence="7 9" id="KW-0811">Translocation</keyword>
<comment type="subunit">
    <text evidence="10">Forms a complex with SecD. Part of the essential Sec protein translocation apparatus which comprises SecA, SecYEG and auxiliary proteins SecDF. Other proteins may also be involved.</text>
</comment>
<keyword evidence="15" id="KW-1185">Reference proteome</keyword>
<dbReference type="Gene3D" id="1.20.1640.10">
    <property type="entry name" value="Multidrug efflux transporter AcrB transmembrane domain"/>
    <property type="match status" value="2"/>
</dbReference>
<dbReference type="InterPro" id="IPR005791">
    <property type="entry name" value="SecD"/>
</dbReference>
<dbReference type="Pfam" id="PF07549">
    <property type="entry name" value="Sec_GG"/>
    <property type="match status" value="1"/>
</dbReference>
<dbReference type="Gene3D" id="3.30.1360.200">
    <property type="match status" value="1"/>
</dbReference>
<dbReference type="NCBIfam" id="TIGR00916">
    <property type="entry name" value="2A0604s01"/>
    <property type="match status" value="2"/>
</dbReference>
<gene>
    <name evidence="10" type="primary">secF</name>
    <name evidence="9" type="synonym">secD</name>
    <name evidence="14" type="ORF">SAMN05444380_111103</name>
</gene>
<dbReference type="STRING" id="385682.SAMN05444380_111103"/>
<evidence type="ECO:0000313" key="15">
    <source>
        <dbReference type="Proteomes" id="UP000181976"/>
    </source>
</evidence>
<feature type="transmembrane region" description="Helical" evidence="9">
    <location>
        <begin position="830"/>
        <end position="847"/>
    </location>
</feature>
<dbReference type="Gene3D" id="3.30.70.3220">
    <property type="match status" value="1"/>
</dbReference>
<dbReference type="InterPro" id="IPR055344">
    <property type="entry name" value="SecD_SecF_C_bact"/>
</dbReference>
<dbReference type="GO" id="GO:0065002">
    <property type="term" value="P:intracellular protein transmembrane transport"/>
    <property type="evidence" value="ECO:0007669"/>
    <property type="project" value="UniProtKB-UniRule"/>
</dbReference>
<feature type="transmembrane region" description="Helical" evidence="9">
    <location>
        <begin position="569"/>
        <end position="590"/>
    </location>
</feature>
<feature type="transmembrane region" description="Helical" evidence="9">
    <location>
        <begin position="889"/>
        <end position="909"/>
    </location>
</feature>
<feature type="domain" description="Protein export membrane protein SecD/SecF C-terminal" evidence="11">
    <location>
        <begin position="496"/>
        <end position="662"/>
    </location>
</feature>
<evidence type="ECO:0000256" key="5">
    <source>
        <dbReference type="ARBA" id="ARBA00022927"/>
    </source>
</evidence>
<dbReference type="InterPro" id="IPR048631">
    <property type="entry name" value="SecD_1st"/>
</dbReference>
<comment type="subunit">
    <text evidence="9">Forms a complex with SecF. Part of the essential Sec protein translocation apparatus which comprises SecA, SecYEG and auxiliary proteins SecDF. Other proteins may also be involved.</text>
</comment>
<accession>A0A1I2AL79</accession>
<comment type="similarity">
    <text evidence="10">Belongs to the SecD/SecF family. SecF subfamily.</text>
</comment>
<dbReference type="FunCoup" id="A0A1I2AL79">
    <property type="interactions" value="266"/>
</dbReference>
<reference evidence="14 15" key="1">
    <citation type="submission" date="2016-10" db="EMBL/GenBank/DDBJ databases">
        <authorList>
            <person name="de Groot N.N."/>
        </authorList>
    </citation>
    <scope>NUCLEOTIDE SEQUENCE [LARGE SCALE GENOMIC DNA]</scope>
    <source>
        <strain evidence="14 15">DSM 19012</strain>
    </source>
</reference>
<comment type="similarity">
    <text evidence="9">Belongs to the SecD/SecF family. SecD subfamily.</text>
</comment>
<evidence type="ECO:0000256" key="4">
    <source>
        <dbReference type="ARBA" id="ARBA00022692"/>
    </source>
</evidence>
<feature type="transmembrane region" description="Helical" evidence="9">
    <location>
        <begin position="964"/>
        <end position="991"/>
    </location>
</feature>
<feature type="transmembrane region" description="Helical" evidence="9">
    <location>
        <begin position="940"/>
        <end position="958"/>
    </location>
</feature>
<dbReference type="eggNOG" id="COG0341">
    <property type="taxonomic scope" value="Bacteria"/>
</dbReference>
<dbReference type="OrthoDB" id="9805019at2"/>
<dbReference type="EMBL" id="FONA01000011">
    <property type="protein sequence ID" value="SFE44764.1"/>
    <property type="molecule type" value="Genomic_DNA"/>
</dbReference>
<feature type="transmembrane region" description="Helical" evidence="9">
    <location>
        <begin position="519"/>
        <end position="536"/>
    </location>
</feature>
<evidence type="ECO:0000256" key="7">
    <source>
        <dbReference type="ARBA" id="ARBA00023010"/>
    </source>
</evidence>
<feature type="transmembrane region" description="Helical" evidence="9">
    <location>
        <begin position="697"/>
        <end position="715"/>
    </location>
</feature>
<dbReference type="FunFam" id="1.20.1640.10:FF:000004">
    <property type="entry name" value="Protein translocase subunit SecD"/>
    <property type="match status" value="1"/>
</dbReference>
<feature type="domain" description="Protein export membrane protein SecD/SecF C-terminal" evidence="11">
    <location>
        <begin position="812"/>
        <end position="992"/>
    </location>
</feature>
<evidence type="ECO:0000256" key="3">
    <source>
        <dbReference type="ARBA" id="ARBA00022475"/>
    </source>
</evidence>
<comment type="function">
    <text evidence="9">Part of the Sec protein translocase complex. Interacts with the SecYEG preprotein conducting channel. SecDF uses the proton motive force (PMF) to complete protein translocation after the ATP-dependent function of SecA.</text>
</comment>
<dbReference type="GO" id="GO:0006605">
    <property type="term" value="P:protein targeting"/>
    <property type="evidence" value="ECO:0007669"/>
    <property type="project" value="UniProtKB-UniRule"/>
</dbReference>
<evidence type="ECO:0000256" key="8">
    <source>
        <dbReference type="ARBA" id="ARBA00023136"/>
    </source>
</evidence>
<dbReference type="eggNOG" id="COG0342">
    <property type="taxonomic scope" value="Bacteria"/>
</dbReference>
<dbReference type="GO" id="GO:0015450">
    <property type="term" value="F:protein-transporting ATPase activity"/>
    <property type="evidence" value="ECO:0007669"/>
    <property type="project" value="InterPro"/>
</dbReference>
<keyword evidence="3 9" id="KW-1003">Cell membrane</keyword>
<comment type="caution">
    <text evidence="9">Lacks conserved residue(s) required for the propagation of feature annotation.</text>
</comment>
<feature type="transmembrane region" description="Helical" evidence="9">
    <location>
        <begin position="854"/>
        <end position="877"/>
    </location>
</feature>
<dbReference type="Pfam" id="PF02355">
    <property type="entry name" value="SecD_SecF_C"/>
    <property type="match status" value="2"/>
</dbReference>
<keyword evidence="2 9" id="KW-0813">Transport</keyword>
<keyword evidence="5 9" id="KW-0653">Protein transport</keyword>
<feature type="domain" description="SecDF P1 head subdomain" evidence="13">
    <location>
        <begin position="398"/>
        <end position="493"/>
    </location>
</feature>
<sequence>MQNKGAIRLFAILLALVSLYQLIFTFHTREVEKQAEEYALKRGGSDPNLISQYRFNYLDSMKNEVVYNFLFGLRKYTYQECKEREINFGLDLKGGMNLILEIKVEDIIKALSNYSQDETFHEALKLAREREKNSTEDFITLFGEAFEEIAPEGRLAAIFNTVELRGKVDYNSTNEEVLQVIREEAKGAIDNAFNILRTRIDRFGVTQPNIQRLAQTGRILIELPGVGDPERVKSLLQGTANLEFWETYNQEEIFESLIEANRVTTELLEAEKNDTTKAVSTGAEEEKEDDIALLDEIDSDSLGVEEQEKVISLFTYLAPSGRPNSPVVGLATSRDTAQVNRYLAMSEVKAQLPRDLKFMWTIKPISADEARYWTNQPFDSKEELFQLVALRVTSHDGRPPLEGDAVSSARAVTNQQGNYEIEMAMNSEGAKTWARLTKANIQKSIAIVLDGYVYSFPTVQNEITGGRSSITGDFTPQEAKDLANVLQSGKMPAPARVVESTVVGPSLGSEAVNAGLTSFIWAFIAVLIYMIVYYGFKAGLVADLALVANMFFIMGVLAAFNAVLTLPGIAGIVLTIGMSVDANVLIYERIREELRAGKGLKLAVADGYKNAFSAIIDANITTFLTGLILFSFGTGPIKGFATTLMIGIATSFFSAIFITRLVFERLLNSKVDIRFSTKLTDRLYKSAHIKFIEKRKLFFLISGVLILIGLVSLTFRGLKQGIDFTGGRSYVVRFEEPVSASEIQSALVDAFEGANVEAKTFGSDHQIRVTTNYLIDEDDKETDDQVISKLYEGLKPFLGENVSLSKFLSDYRQSSQKVGPTIASDIRSKAGYAIFFSLVVIFLYILIRFRNWEYGLGAIGALVHDVLFVLGIFSLLYSIMPFSMEIDQSFIAAILTVIGYSINDTVVVFDRIREFRGLYPKRDIKEVFNLSMNSTISRTINTSLTTLVVLLVIFLFGSEVIQGFVFALIVGVVVGTYSSLFIASPIAFNFIEKRMRKGKKK</sequence>
<keyword evidence="6 9" id="KW-1133">Transmembrane helix</keyword>
<dbReference type="RefSeq" id="WP_010526433.1">
    <property type="nucleotide sequence ID" value="NZ_AFSL01000009.1"/>
</dbReference>
<dbReference type="PANTHER" id="PTHR30081:SF1">
    <property type="entry name" value="PROTEIN TRANSLOCASE SUBUNIT SECD"/>
    <property type="match status" value="1"/>
</dbReference>
<feature type="transmembrane region" description="Helical" evidence="9">
    <location>
        <begin position="611"/>
        <end position="633"/>
    </location>
</feature>
<dbReference type="GO" id="GO:0005886">
    <property type="term" value="C:plasma membrane"/>
    <property type="evidence" value="ECO:0007669"/>
    <property type="project" value="UniProtKB-SubCell"/>
</dbReference>
<evidence type="ECO:0000313" key="14">
    <source>
        <dbReference type="EMBL" id="SFE44764.1"/>
    </source>
</evidence>
<evidence type="ECO:0000259" key="13">
    <source>
        <dbReference type="Pfam" id="PF22599"/>
    </source>
</evidence>
<name>A0A1I2AL79_9BACT</name>